<dbReference type="AlphaFoldDB" id="A0A4U5U001"/>
<gene>
    <name evidence="2" type="ORF">D9C73_000111</name>
</gene>
<keyword evidence="3" id="KW-1185">Reference proteome</keyword>
<feature type="region of interest" description="Disordered" evidence="1">
    <location>
        <begin position="159"/>
        <end position="220"/>
    </location>
</feature>
<accession>A0A4U5U001</accession>
<feature type="compositionally biased region" description="Polar residues" evidence="1">
    <location>
        <begin position="128"/>
        <end position="140"/>
    </location>
</feature>
<proteinExistence type="predicted"/>
<sequence>MTRSKEGGICPVCGRCYAMLATHLRGFHKVANLAERAILNNWATGRVYIPPGPCPMPGCRRLILHVAKHLQGHRDISTRRKEEELAALKRAVSLAALAKLRASNPHPPMATSLDLEDPREDPRHDPGQGSSTSQRPSCSNPRCRKYCERAEKTIKRLQRRNAALKAEQPSSSEDDEKPQLSGKRRLQSAEDPIAESPRKKVAKEKHLAPKEESEEDPKLGKLARRVHRAMAPYFMGKSRASKIRGIVLGASLDAYVEEYGQFIFCPEGTTKMQENAVSKISRAKVFLKFLTYPAVLRKAGLAPTTIILYVGQAISFVEYFRATPPKHSRITGGQTVVVIRELRKLLKDLNRTVLGHQALIKQAKGKRLVAREDLATCQALARAKIPSLLHNAPPPPPPSLFHDIEKAAPRDPKTRYRFFGYFAAYLSAIYGHRTGVLTRMRVKEVREAIGDDQTGYLINVMEHKTVRKFGTAQIYLNAEEYGWCRTWIRLRARTVPTNGLFFSSLGRGEAKDMARYFRGAWAEMGLKEAPSIMDLRTAVSTFNFESSHAEVRQNLARFMCHSEDTREVLLAPPEPEEGEEHP</sequence>
<reference evidence="2 3" key="1">
    <citation type="submission" date="2019-01" db="EMBL/GenBank/DDBJ databases">
        <title>Genome Assembly of Collichthys lucidus.</title>
        <authorList>
            <person name="Cai M."/>
            <person name="Xiao S."/>
        </authorList>
    </citation>
    <scope>NUCLEOTIDE SEQUENCE [LARGE SCALE GENOMIC DNA]</scope>
    <source>
        <strain evidence="2">JT15FE1705JMU</strain>
        <tissue evidence="2">Muscle</tissue>
    </source>
</reference>
<evidence type="ECO:0000313" key="3">
    <source>
        <dbReference type="Proteomes" id="UP000298787"/>
    </source>
</evidence>
<dbReference type="Proteomes" id="UP000298787">
    <property type="component" value="Chromosome 1"/>
</dbReference>
<evidence type="ECO:0000313" key="2">
    <source>
        <dbReference type="EMBL" id="TKS66055.1"/>
    </source>
</evidence>
<evidence type="ECO:0000256" key="1">
    <source>
        <dbReference type="SAM" id="MobiDB-lite"/>
    </source>
</evidence>
<feature type="region of interest" description="Disordered" evidence="1">
    <location>
        <begin position="99"/>
        <end position="143"/>
    </location>
</feature>
<name>A0A4U5U001_COLLU</name>
<protein>
    <submittedName>
        <fullName evidence="2">Uncharacterized protein</fullName>
    </submittedName>
</protein>
<feature type="compositionally biased region" description="Basic and acidic residues" evidence="1">
    <location>
        <begin position="204"/>
        <end position="219"/>
    </location>
</feature>
<organism evidence="2 3">
    <name type="scientific">Collichthys lucidus</name>
    <name type="common">Big head croaker</name>
    <name type="synonym">Sciaena lucida</name>
    <dbReference type="NCBI Taxonomy" id="240159"/>
    <lineage>
        <taxon>Eukaryota</taxon>
        <taxon>Metazoa</taxon>
        <taxon>Chordata</taxon>
        <taxon>Craniata</taxon>
        <taxon>Vertebrata</taxon>
        <taxon>Euteleostomi</taxon>
        <taxon>Actinopterygii</taxon>
        <taxon>Neopterygii</taxon>
        <taxon>Teleostei</taxon>
        <taxon>Neoteleostei</taxon>
        <taxon>Acanthomorphata</taxon>
        <taxon>Eupercaria</taxon>
        <taxon>Sciaenidae</taxon>
        <taxon>Collichthys</taxon>
    </lineage>
</organism>
<dbReference type="EMBL" id="CM014078">
    <property type="protein sequence ID" value="TKS66055.1"/>
    <property type="molecule type" value="Genomic_DNA"/>
</dbReference>